<gene>
    <name evidence="2" type="ORF">Agabi119p4_2507</name>
</gene>
<name>A0A8H7F975_AGABI</name>
<dbReference type="AlphaFoldDB" id="A0A8H7F975"/>
<sequence length="553" mass="63187">MVPSRYQHPVLAQHRLITLLPPDLVSEVNHAYFLHILATNPKRVIPSGKSLISIVTQEKLGDSWLDDRDQKPKLEHRVAQSMHAAFWDSTMDKLSSPIPSEQNIHIKRLLQDILEAISALLPHEHPLLHLLSLPPPPSTAPLYSFIGVEKEILATLRLRCAPLRDNEIDAEMQNLQRPPLNVWPADKTRVDRQQTSGTIKITPAARFVVQSLKAILTVIDHMKSDLHNFLLGSMTEEQLEALVIREAKQRERDLVIKLWSLQNQYSHQHGEETVREQWRQWCKHTRETTLPQEDRWKARLMTAIAMPVPLNCAPQEIVSQNTTGNELPPQLFFSCPALYRLQDHLQAIVIAATLRSLTRLPPPSSHTHSDAENPAETFMQRVWSLLQTELEEPMNTHEADDKMLKLINLADEVVRARRLVVGTLDPSVEQRLREAVKWTLQPNDPVFLLLQTRLTEVLLDGLATKECQQIPDKLRTGRSYFNNSDGHFDKRPKLAYEPEGPTYVRRRPLPKIVGPVHTIKGFEDPILGKAIDEAFTRLSQIVGWIECVWGDLV</sequence>
<evidence type="ECO:0000313" key="2">
    <source>
        <dbReference type="EMBL" id="KAF7783131.1"/>
    </source>
</evidence>
<organism evidence="2 3">
    <name type="scientific">Agaricus bisporus var. burnettii</name>
    <dbReference type="NCBI Taxonomy" id="192524"/>
    <lineage>
        <taxon>Eukaryota</taxon>
        <taxon>Fungi</taxon>
        <taxon>Dikarya</taxon>
        <taxon>Basidiomycota</taxon>
        <taxon>Agaricomycotina</taxon>
        <taxon>Agaricomycetes</taxon>
        <taxon>Agaricomycetidae</taxon>
        <taxon>Agaricales</taxon>
        <taxon>Agaricineae</taxon>
        <taxon>Agaricaceae</taxon>
        <taxon>Agaricus</taxon>
    </lineage>
</organism>
<dbReference type="OMA" id="MNTHEAD"/>
<accession>A0A8H7F975</accession>
<reference evidence="2 3" key="1">
    <citation type="journal article" name="Sci. Rep.">
        <title>Telomere-to-telomere assembled and centromere annotated genomes of the two main subspecies of the button mushroom Agaricus bisporus reveal especially polymorphic chromosome ends.</title>
        <authorList>
            <person name="Sonnenberg A.S.M."/>
            <person name="Sedaghat-Telgerd N."/>
            <person name="Lavrijssen B."/>
            <person name="Ohm R.A."/>
            <person name="Hendrickx P.M."/>
            <person name="Scholtmeijer K."/>
            <person name="Baars J.J.P."/>
            <person name="van Peer A."/>
        </authorList>
    </citation>
    <scope>NUCLEOTIDE SEQUENCE [LARGE SCALE GENOMIC DNA]</scope>
    <source>
        <strain evidence="2 3">H119_p4</strain>
    </source>
</reference>
<dbReference type="GO" id="GO:0010737">
    <property type="term" value="P:protein kinase A signaling"/>
    <property type="evidence" value="ECO:0007669"/>
    <property type="project" value="TreeGrafter"/>
</dbReference>
<dbReference type="Proteomes" id="UP000629468">
    <property type="component" value="Unassembled WGS sequence"/>
</dbReference>
<proteinExistence type="inferred from homology"/>
<comment type="similarity">
    <text evidence="1">Belongs to the TCP11 family.</text>
</comment>
<dbReference type="InterPro" id="IPR008862">
    <property type="entry name" value="Tcp11"/>
</dbReference>
<evidence type="ECO:0000256" key="1">
    <source>
        <dbReference type="ARBA" id="ARBA00010954"/>
    </source>
</evidence>
<dbReference type="PANTHER" id="PTHR12832">
    <property type="entry name" value="TESTIS-SPECIFIC PROTEIN PBS13 T-COMPLEX 11"/>
    <property type="match status" value="1"/>
</dbReference>
<dbReference type="EMBL" id="JABXXO010000003">
    <property type="protein sequence ID" value="KAF7783131.1"/>
    <property type="molecule type" value="Genomic_DNA"/>
</dbReference>
<dbReference type="Pfam" id="PF05794">
    <property type="entry name" value="Tcp11"/>
    <property type="match status" value="1"/>
</dbReference>
<protein>
    <submittedName>
        <fullName evidence="2">Uncharacterized protein</fullName>
    </submittedName>
</protein>
<comment type="caution">
    <text evidence="2">The sequence shown here is derived from an EMBL/GenBank/DDBJ whole genome shotgun (WGS) entry which is preliminary data.</text>
</comment>
<evidence type="ECO:0000313" key="3">
    <source>
        <dbReference type="Proteomes" id="UP000629468"/>
    </source>
</evidence>
<dbReference type="PANTHER" id="PTHR12832:SF11">
    <property type="entry name" value="LD23868P"/>
    <property type="match status" value="1"/>
</dbReference>